<keyword evidence="4" id="KW-0187">Copper transport</keyword>
<accession>A0A8H5CWG9</accession>
<comment type="subcellular location">
    <subcellularLocation>
        <location evidence="4">Membrane</location>
        <topology evidence="4">Multi-pass membrane protein</topology>
    </subcellularLocation>
</comment>
<evidence type="ECO:0000313" key="7">
    <source>
        <dbReference type="Proteomes" id="UP000559256"/>
    </source>
</evidence>
<keyword evidence="4" id="KW-0813">Transport</keyword>
<sequence>MSHGDHSGHGGHGGHEMPMEPMCSMSMLWNTQIIDTCIVFPSWHIRSNSGFVWSFFAIVLLGILYEYLRVFQKTVDQRIALSLTKGKSRSGHSSRSNSPTTEERGLLSGGLKSANSVAVPPISRAIRAILYGATVFLSFFLMLVFMTYNAYLILAVVLGAAFGHYIFGGNINPDALLADGGKGMACH</sequence>
<dbReference type="PANTHER" id="PTHR12483">
    <property type="entry name" value="SOLUTE CARRIER FAMILY 31 COPPER TRANSPORTERS"/>
    <property type="match status" value="1"/>
</dbReference>
<keyword evidence="7" id="KW-1185">Reference proteome</keyword>
<dbReference type="InterPro" id="IPR007274">
    <property type="entry name" value="Cop_transporter"/>
</dbReference>
<keyword evidence="1 4" id="KW-0812">Transmembrane</keyword>
<keyword evidence="3 4" id="KW-0472">Membrane</keyword>
<feature type="region of interest" description="Disordered" evidence="5">
    <location>
        <begin position="87"/>
        <end position="107"/>
    </location>
</feature>
<name>A0A8H5CWG9_9AGAR</name>
<dbReference type="GO" id="GO:0016020">
    <property type="term" value="C:membrane"/>
    <property type="evidence" value="ECO:0007669"/>
    <property type="project" value="UniProtKB-SubCell"/>
</dbReference>
<keyword evidence="4" id="KW-0186">Copper</keyword>
<comment type="caution">
    <text evidence="6">The sequence shown here is derived from an EMBL/GenBank/DDBJ whole genome shotgun (WGS) entry which is preliminary data.</text>
</comment>
<evidence type="ECO:0000256" key="1">
    <source>
        <dbReference type="ARBA" id="ARBA00022692"/>
    </source>
</evidence>
<dbReference type="GO" id="GO:0005375">
    <property type="term" value="F:copper ion transmembrane transporter activity"/>
    <property type="evidence" value="ECO:0007669"/>
    <property type="project" value="UniProtKB-UniRule"/>
</dbReference>
<evidence type="ECO:0000256" key="4">
    <source>
        <dbReference type="RuleBase" id="RU367022"/>
    </source>
</evidence>
<proteinExistence type="inferred from homology"/>
<dbReference type="Proteomes" id="UP000559256">
    <property type="component" value="Unassembled WGS sequence"/>
</dbReference>
<evidence type="ECO:0000256" key="3">
    <source>
        <dbReference type="ARBA" id="ARBA00023136"/>
    </source>
</evidence>
<reference evidence="6 7" key="1">
    <citation type="journal article" date="2020" name="ISME J.">
        <title>Uncovering the hidden diversity of litter-decomposition mechanisms in mushroom-forming fungi.</title>
        <authorList>
            <person name="Floudas D."/>
            <person name="Bentzer J."/>
            <person name="Ahren D."/>
            <person name="Johansson T."/>
            <person name="Persson P."/>
            <person name="Tunlid A."/>
        </authorList>
    </citation>
    <scope>NUCLEOTIDE SEQUENCE [LARGE SCALE GENOMIC DNA]</scope>
    <source>
        <strain evidence="6 7">CBS 291.85</strain>
    </source>
</reference>
<feature type="transmembrane region" description="Helical" evidence="4">
    <location>
        <begin position="50"/>
        <end position="68"/>
    </location>
</feature>
<dbReference type="AlphaFoldDB" id="A0A8H5CWG9"/>
<evidence type="ECO:0000256" key="5">
    <source>
        <dbReference type="SAM" id="MobiDB-lite"/>
    </source>
</evidence>
<keyword evidence="4" id="KW-0406">Ion transport</keyword>
<organism evidence="6 7">
    <name type="scientific">Tetrapyrgos nigripes</name>
    <dbReference type="NCBI Taxonomy" id="182062"/>
    <lineage>
        <taxon>Eukaryota</taxon>
        <taxon>Fungi</taxon>
        <taxon>Dikarya</taxon>
        <taxon>Basidiomycota</taxon>
        <taxon>Agaricomycotina</taxon>
        <taxon>Agaricomycetes</taxon>
        <taxon>Agaricomycetidae</taxon>
        <taxon>Agaricales</taxon>
        <taxon>Marasmiineae</taxon>
        <taxon>Marasmiaceae</taxon>
        <taxon>Tetrapyrgos</taxon>
    </lineage>
</organism>
<dbReference type="Pfam" id="PF04145">
    <property type="entry name" value="Ctr"/>
    <property type="match status" value="1"/>
</dbReference>
<dbReference type="EMBL" id="JAACJM010000085">
    <property type="protein sequence ID" value="KAF5348624.1"/>
    <property type="molecule type" value="Genomic_DNA"/>
</dbReference>
<protein>
    <recommendedName>
        <fullName evidence="4">Copper transport protein</fullName>
    </recommendedName>
</protein>
<gene>
    <name evidence="6" type="ORF">D9758_006858</name>
</gene>
<keyword evidence="2 4" id="KW-1133">Transmembrane helix</keyword>
<evidence type="ECO:0000256" key="2">
    <source>
        <dbReference type="ARBA" id="ARBA00022989"/>
    </source>
</evidence>
<evidence type="ECO:0000313" key="6">
    <source>
        <dbReference type="EMBL" id="KAF5348624.1"/>
    </source>
</evidence>
<comment type="similarity">
    <text evidence="4">Belongs to the copper transporter (Ctr) (TC 1.A.56) family. SLC31A subfamily.</text>
</comment>
<dbReference type="OrthoDB" id="161814at2759"/>
<dbReference type="PANTHER" id="PTHR12483:SF115">
    <property type="entry name" value="COPPER TRANSPORT PROTEIN"/>
    <property type="match status" value="1"/>
</dbReference>